<protein>
    <submittedName>
        <fullName evidence="1">RNI-like protein</fullName>
    </submittedName>
</protein>
<gene>
    <name evidence="1" type="ORF">IHE45_08G052400</name>
</gene>
<comment type="caution">
    <text evidence="1">The sequence shown here is derived from an EMBL/GenBank/DDBJ whole genome shotgun (WGS) entry which is preliminary data.</text>
</comment>
<reference evidence="2" key="1">
    <citation type="journal article" date="2022" name="Nat. Commun.">
        <title>Chromosome evolution and the genetic basis of agronomically important traits in greater yam.</title>
        <authorList>
            <person name="Bredeson J.V."/>
            <person name="Lyons J.B."/>
            <person name="Oniyinde I.O."/>
            <person name="Okereke N.R."/>
            <person name="Kolade O."/>
            <person name="Nnabue I."/>
            <person name="Nwadili C.O."/>
            <person name="Hribova E."/>
            <person name="Parker M."/>
            <person name="Nwogha J."/>
            <person name="Shu S."/>
            <person name="Carlson J."/>
            <person name="Kariba R."/>
            <person name="Muthemba S."/>
            <person name="Knop K."/>
            <person name="Barton G.J."/>
            <person name="Sherwood A.V."/>
            <person name="Lopez-Montes A."/>
            <person name="Asiedu R."/>
            <person name="Jamnadass R."/>
            <person name="Muchugi A."/>
            <person name="Goodstein D."/>
            <person name="Egesi C.N."/>
            <person name="Featherston J."/>
            <person name="Asfaw A."/>
            <person name="Simpson G.G."/>
            <person name="Dolezel J."/>
            <person name="Hendre P.S."/>
            <person name="Van Deynze A."/>
            <person name="Kumar P.L."/>
            <person name="Obidiegwu J.E."/>
            <person name="Bhattacharjee R."/>
            <person name="Rokhsar D.S."/>
        </authorList>
    </citation>
    <scope>NUCLEOTIDE SEQUENCE [LARGE SCALE GENOMIC DNA]</scope>
    <source>
        <strain evidence="2">cv. TDa95/00328</strain>
    </source>
</reference>
<evidence type="ECO:0000313" key="1">
    <source>
        <dbReference type="EMBL" id="KAH7674136.1"/>
    </source>
</evidence>
<dbReference type="Proteomes" id="UP000827976">
    <property type="component" value="Chromosome 8"/>
</dbReference>
<sequence length="118" mass="13661">MPVLEKLLNLIVLSLMKGIFVGKEIAHSACEFLRLQALEISCLEHLEWWRMESCSMLNRLYLSISICRKLLVPPEGLQSRRSLQELKLSHMIEDLNLRALGVGEDWYEICHLHSITIC</sequence>
<dbReference type="EMBL" id="CM037018">
    <property type="protein sequence ID" value="KAH7674136.1"/>
    <property type="molecule type" value="Genomic_DNA"/>
</dbReference>
<organism evidence="1 2">
    <name type="scientific">Dioscorea alata</name>
    <name type="common">Purple yam</name>
    <dbReference type="NCBI Taxonomy" id="55571"/>
    <lineage>
        <taxon>Eukaryota</taxon>
        <taxon>Viridiplantae</taxon>
        <taxon>Streptophyta</taxon>
        <taxon>Embryophyta</taxon>
        <taxon>Tracheophyta</taxon>
        <taxon>Spermatophyta</taxon>
        <taxon>Magnoliopsida</taxon>
        <taxon>Liliopsida</taxon>
        <taxon>Dioscoreales</taxon>
        <taxon>Dioscoreaceae</taxon>
        <taxon>Dioscorea</taxon>
    </lineage>
</organism>
<evidence type="ECO:0000313" key="2">
    <source>
        <dbReference type="Proteomes" id="UP000827976"/>
    </source>
</evidence>
<name>A0ACB7VIX0_DIOAL</name>
<proteinExistence type="predicted"/>
<accession>A0ACB7VIX0</accession>
<keyword evidence="2" id="KW-1185">Reference proteome</keyword>